<organism evidence="2 3">
    <name type="scientific">Pseudoluteimonas lycopersici</name>
    <dbReference type="NCBI Taxonomy" id="1324796"/>
    <lineage>
        <taxon>Bacteria</taxon>
        <taxon>Pseudomonadati</taxon>
        <taxon>Pseudomonadota</taxon>
        <taxon>Gammaproteobacteria</taxon>
        <taxon>Lysobacterales</taxon>
        <taxon>Lysobacteraceae</taxon>
        <taxon>Pseudoluteimonas</taxon>
    </lineage>
</organism>
<evidence type="ECO:0000313" key="2">
    <source>
        <dbReference type="EMBL" id="QDQ72543.1"/>
    </source>
</evidence>
<dbReference type="Proteomes" id="UP000315891">
    <property type="component" value="Chromosome"/>
</dbReference>
<gene>
    <name evidence="2" type="ORF">FNZ56_00910</name>
</gene>
<evidence type="ECO:0000256" key="1">
    <source>
        <dbReference type="SAM" id="Phobius"/>
    </source>
</evidence>
<accession>A0A516V1Z4</accession>
<dbReference type="EMBL" id="CP041742">
    <property type="protein sequence ID" value="QDQ72543.1"/>
    <property type="molecule type" value="Genomic_DNA"/>
</dbReference>
<name>A0A516V1Z4_9GAMM</name>
<protein>
    <submittedName>
        <fullName evidence="2">Uncharacterized protein</fullName>
    </submittedName>
</protein>
<reference evidence="2 3" key="1">
    <citation type="submission" date="2019-07" db="EMBL/GenBank/DDBJ databases">
        <title>Lysobacter weifangensis sp. nov., isolated from bensulfuron-methyl contaminated farmland soil.</title>
        <authorList>
            <person name="Zhao H."/>
        </authorList>
    </citation>
    <scope>NUCLEOTIDE SEQUENCE [LARGE SCALE GENOMIC DNA]</scope>
    <source>
        <strain evidence="2 3">CC-Bw-6</strain>
    </source>
</reference>
<proteinExistence type="predicted"/>
<keyword evidence="1" id="KW-1133">Transmembrane helix</keyword>
<keyword evidence="1" id="KW-0472">Membrane</keyword>
<dbReference type="RefSeq" id="WP_143878059.1">
    <property type="nucleotide sequence ID" value="NZ_BAABLZ010000002.1"/>
</dbReference>
<feature type="transmembrane region" description="Helical" evidence="1">
    <location>
        <begin position="39"/>
        <end position="60"/>
    </location>
</feature>
<keyword evidence="1" id="KW-0812">Transmembrane</keyword>
<keyword evidence="3" id="KW-1185">Reference proteome</keyword>
<dbReference type="AlphaFoldDB" id="A0A516V1Z4"/>
<sequence length="63" mass="6938">MNASTRSYTRVSALIFFIVSALHAWRVISGTTIAIGEWIVPSVASWVACVVAALLAFWGWRAR</sequence>
<evidence type="ECO:0000313" key="3">
    <source>
        <dbReference type="Proteomes" id="UP000315891"/>
    </source>
</evidence>